<dbReference type="Proteomes" id="UP000655588">
    <property type="component" value="Unassembled WGS sequence"/>
</dbReference>
<dbReference type="SMART" id="SM01194">
    <property type="entry name" value="eRF1_1"/>
    <property type="match status" value="1"/>
</dbReference>
<dbReference type="InterPro" id="IPR056277">
    <property type="entry name" value="PPIase_AIP"/>
</dbReference>
<keyword evidence="8" id="KW-1185">Reference proteome</keyword>
<dbReference type="InterPro" id="IPR046357">
    <property type="entry name" value="PPIase_dom_sf"/>
</dbReference>
<dbReference type="GO" id="GO:0070651">
    <property type="term" value="P:nonfunctional rRNA decay"/>
    <property type="evidence" value="ECO:0007669"/>
    <property type="project" value="TreeGrafter"/>
</dbReference>
<dbReference type="Pfam" id="PF23322">
    <property type="entry name" value="PPIase_AIP"/>
    <property type="match status" value="1"/>
</dbReference>
<dbReference type="SUPFAM" id="SSF159065">
    <property type="entry name" value="Dom34/Pelota N-terminal domain-like"/>
    <property type="match status" value="1"/>
</dbReference>
<gene>
    <name evidence="7" type="ORF">E2986_11484</name>
</gene>
<protein>
    <recommendedName>
        <fullName evidence="6">eRF1/Pelota-like N-terminal domain-containing protein</fullName>
    </recommendedName>
</protein>
<evidence type="ECO:0000256" key="5">
    <source>
        <dbReference type="ARBA" id="ARBA00022723"/>
    </source>
</evidence>
<comment type="similarity">
    <text evidence="3">Belongs to the eukaryotic release factor 1 family. Pelota subfamily.</text>
</comment>
<dbReference type="GO" id="GO:0046872">
    <property type="term" value="F:metal ion binding"/>
    <property type="evidence" value="ECO:0007669"/>
    <property type="project" value="UniProtKB-KW"/>
</dbReference>
<dbReference type="GO" id="GO:0071025">
    <property type="term" value="P:RNA surveillance"/>
    <property type="evidence" value="ECO:0007669"/>
    <property type="project" value="InterPro"/>
</dbReference>
<dbReference type="Gene3D" id="3.30.420.60">
    <property type="entry name" value="eRF1 domain 2"/>
    <property type="match status" value="1"/>
</dbReference>
<dbReference type="FunFam" id="3.30.1330.30:FF:000008">
    <property type="entry name" value="Protein pelota homolog"/>
    <property type="match status" value="1"/>
</dbReference>
<evidence type="ECO:0000256" key="2">
    <source>
        <dbReference type="ARBA" id="ARBA00004496"/>
    </source>
</evidence>
<dbReference type="NCBIfam" id="TIGR00111">
    <property type="entry name" value="pelota"/>
    <property type="match status" value="1"/>
</dbReference>
<dbReference type="InterPro" id="IPR005142">
    <property type="entry name" value="eRF1_3"/>
</dbReference>
<dbReference type="GO" id="GO:0005737">
    <property type="term" value="C:cytoplasm"/>
    <property type="evidence" value="ECO:0007669"/>
    <property type="project" value="UniProtKB-SubCell"/>
</dbReference>
<evidence type="ECO:0000313" key="8">
    <source>
        <dbReference type="Proteomes" id="UP000655588"/>
    </source>
</evidence>
<proteinExistence type="inferred from homology"/>
<reference evidence="7" key="1">
    <citation type="submission" date="2019-11" db="EMBL/GenBank/DDBJ databases">
        <title>The nuclear and mitochondrial genomes of Frieseomelitta varia - a highly eusocial stingless bee (Meliponini) with a permanently sterile worker caste.</title>
        <authorList>
            <person name="Freitas F.C.P."/>
            <person name="Lourenco A.P."/>
            <person name="Nunes F.M.F."/>
            <person name="Paschoal A.R."/>
            <person name="Abreu F.C.P."/>
            <person name="Barbin F.O."/>
            <person name="Bataglia L."/>
            <person name="Cardoso-Junior C.A.M."/>
            <person name="Cervoni M.S."/>
            <person name="Silva S.R."/>
            <person name="Dalarmi F."/>
            <person name="Del Lama M.A."/>
            <person name="Depintor T.S."/>
            <person name="Ferreira K.M."/>
            <person name="Goria P.S."/>
            <person name="Jaskot M.C."/>
            <person name="Lago D.C."/>
            <person name="Luna-Lucena D."/>
            <person name="Moda L.M."/>
            <person name="Nascimento L."/>
            <person name="Pedrino M."/>
            <person name="Rabico F.O."/>
            <person name="Sanches F.C."/>
            <person name="Santos D.E."/>
            <person name="Santos C.G."/>
            <person name="Vieira J."/>
            <person name="Lopes T.F."/>
            <person name="Barchuk A.R."/>
            <person name="Hartfelder K."/>
            <person name="Simoes Z.L.P."/>
            <person name="Bitondi M.M.G."/>
            <person name="Pinheiro D.G."/>
        </authorList>
    </citation>
    <scope>NUCLEOTIDE SEQUENCE</scope>
    <source>
        <strain evidence="7">USP_RPSP 00005682</strain>
        <tissue evidence="7">Whole individual</tissue>
    </source>
</reference>
<evidence type="ECO:0000256" key="3">
    <source>
        <dbReference type="ARBA" id="ARBA00009504"/>
    </source>
</evidence>
<dbReference type="GO" id="GO:0070966">
    <property type="term" value="P:nuclear-transcribed mRNA catabolic process, no-go decay"/>
    <property type="evidence" value="ECO:0007669"/>
    <property type="project" value="InterPro"/>
</dbReference>
<dbReference type="SUPFAM" id="SSF53137">
    <property type="entry name" value="Translational machinery components"/>
    <property type="match status" value="1"/>
</dbReference>
<feature type="domain" description="eRF1/Pelota-like N-terminal" evidence="6">
    <location>
        <begin position="155"/>
        <end position="281"/>
    </location>
</feature>
<dbReference type="GO" id="GO:0032790">
    <property type="term" value="P:ribosome disassembly"/>
    <property type="evidence" value="ECO:0007669"/>
    <property type="project" value="TreeGrafter"/>
</dbReference>
<dbReference type="Gene3D" id="3.10.50.40">
    <property type="match status" value="1"/>
</dbReference>
<dbReference type="Pfam" id="PF03465">
    <property type="entry name" value="eRF1_3"/>
    <property type="match status" value="1"/>
</dbReference>
<dbReference type="Gene3D" id="3.30.1330.30">
    <property type="match status" value="1"/>
</dbReference>
<dbReference type="Gene3D" id="2.30.30.870">
    <property type="entry name" value="Pelota, domain A"/>
    <property type="match status" value="1"/>
</dbReference>
<dbReference type="Pfam" id="PF26356">
    <property type="entry name" value="Pelota_N"/>
    <property type="match status" value="1"/>
</dbReference>
<dbReference type="FunFam" id="2.30.30.870:FF:000001">
    <property type="entry name" value="Protein pelota homolog"/>
    <property type="match status" value="1"/>
</dbReference>
<dbReference type="InterPro" id="IPR029064">
    <property type="entry name" value="Ribosomal_eL30-like_sf"/>
</dbReference>
<dbReference type="GO" id="GO:0070481">
    <property type="term" value="P:nuclear-transcribed mRNA catabolic process, non-stop decay"/>
    <property type="evidence" value="ECO:0007669"/>
    <property type="project" value="InterPro"/>
</dbReference>
<dbReference type="InterPro" id="IPR004405">
    <property type="entry name" value="TF_pelota"/>
</dbReference>
<dbReference type="PANTHER" id="PTHR10853">
    <property type="entry name" value="PELOTA"/>
    <property type="match status" value="1"/>
</dbReference>
<dbReference type="InterPro" id="IPR038069">
    <property type="entry name" value="Pelota/DOM34_N"/>
</dbReference>
<name>A0A833W2C3_9HYME</name>
<dbReference type="PANTHER" id="PTHR10853:SF0">
    <property type="entry name" value="PROTEIN PELOTA HOMOLOG"/>
    <property type="match status" value="1"/>
</dbReference>
<keyword evidence="4" id="KW-0963">Cytoplasm</keyword>
<dbReference type="SUPFAM" id="SSF55315">
    <property type="entry name" value="L30e-like"/>
    <property type="match status" value="1"/>
</dbReference>
<comment type="cofactor">
    <cofactor evidence="1">
        <name>a divalent metal cation</name>
        <dbReference type="ChEBI" id="CHEBI:60240"/>
    </cofactor>
</comment>
<evidence type="ECO:0000313" key="7">
    <source>
        <dbReference type="EMBL" id="KAF3421647.1"/>
    </source>
</evidence>
<dbReference type="SUPFAM" id="SSF54534">
    <property type="entry name" value="FKBP-like"/>
    <property type="match status" value="1"/>
</dbReference>
<dbReference type="Pfam" id="PF03464">
    <property type="entry name" value="eRF1_2"/>
    <property type="match status" value="1"/>
</dbReference>
<dbReference type="InterPro" id="IPR042226">
    <property type="entry name" value="eFR1_2_sf"/>
</dbReference>
<evidence type="ECO:0000256" key="4">
    <source>
        <dbReference type="ARBA" id="ARBA00022490"/>
    </source>
</evidence>
<sequence length="538" mass="60651">MENKEYIVKTIIHAGTKTINFVPGTKVIFHFKTTKCDPERTVIDDSKTMGNPMELVLGKKFKLEVWEVIVQKMALNEVACFRVDKSLVTSYPFVSKTLREVGKPQSEKRSHHCCGVTLQNDGIGYNDLNELIKYPQDLEFTIGIDHFYEINIVFPSNNVDKDGKGSVALVPENTEDIWHAYNLISEGDFVSCSTIRKVQMESATGSSNSYRVRTTLTICVEGIDFDTQACVLRLKGRNVEENKYVKMGAYHTLDVEQTRKFTITKAKWDSISLERVDTACDPTQNADVAAVVMQEGIAHICLITSNMTIVRAKIDQVIPRKRKGNVSQHEKGLTRFYDNIMQGILRHINFDIVKCIILASPGFVKDQFMDYMVQQAIKSDNKIILENKGKFLLVHSSSGFKHSLKEILAEPAVTSRISDTKASGEVKALETFYTILQTDPSRAFYGKKHIQKANESQAIETLLISDKLFRCQDINARKEYVELVESVRDYGGDVKIFSSLHVSGEQLEQLTGIAAILRFPIPELEDESDGESDSDEDN</sequence>
<comment type="caution">
    <text evidence="7">The sequence shown here is derived from an EMBL/GenBank/DDBJ whole genome shotgun (WGS) entry which is preliminary data.</text>
</comment>
<comment type="subcellular location">
    <subcellularLocation>
        <location evidence="2">Cytoplasm</location>
    </subcellularLocation>
</comment>
<dbReference type="FunFam" id="3.30.420.60:FF:000002">
    <property type="entry name" value="Protein pelota homolog"/>
    <property type="match status" value="1"/>
</dbReference>
<organism evidence="7 8">
    <name type="scientific">Frieseomelitta varia</name>
    <dbReference type="NCBI Taxonomy" id="561572"/>
    <lineage>
        <taxon>Eukaryota</taxon>
        <taxon>Metazoa</taxon>
        <taxon>Ecdysozoa</taxon>
        <taxon>Arthropoda</taxon>
        <taxon>Hexapoda</taxon>
        <taxon>Insecta</taxon>
        <taxon>Pterygota</taxon>
        <taxon>Neoptera</taxon>
        <taxon>Endopterygota</taxon>
        <taxon>Hymenoptera</taxon>
        <taxon>Apocrita</taxon>
        <taxon>Aculeata</taxon>
        <taxon>Apoidea</taxon>
        <taxon>Anthophila</taxon>
        <taxon>Apidae</taxon>
        <taxon>Frieseomelitta</taxon>
    </lineage>
</organism>
<evidence type="ECO:0000256" key="1">
    <source>
        <dbReference type="ARBA" id="ARBA00001968"/>
    </source>
</evidence>
<dbReference type="InterPro" id="IPR005141">
    <property type="entry name" value="eRF1_2"/>
</dbReference>
<keyword evidence="5" id="KW-0479">Metal-binding</keyword>
<dbReference type="InterPro" id="IPR005140">
    <property type="entry name" value="eRF1_Pelota-like_N"/>
</dbReference>
<dbReference type="GO" id="GO:0003755">
    <property type="term" value="F:peptidyl-prolyl cis-trans isomerase activity"/>
    <property type="evidence" value="ECO:0007669"/>
    <property type="project" value="InterPro"/>
</dbReference>
<accession>A0A833W2C3</accession>
<dbReference type="InterPro" id="IPR058547">
    <property type="entry name" value="Pelota_N"/>
</dbReference>
<evidence type="ECO:0000259" key="6">
    <source>
        <dbReference type="SMART" id="SM01194"/>
    </source>
</evidence>
<dbReference type="AlphaFoldDB" id="A0A833W2C3"/>
<dbReference type="EMBL" id="WNWW01000835">
    <property type="protein sequence ID" value="KAF3421647.1"/>
    <property type="molecule type" value="Genomic_DNA"/>
</dbReference>